<dbReference type="GO" id="GO:0016757">
    <property type="term" value="F:glycosyltransferase activity"/>
    <property type="evidence" value="ECO:0007669"/>
    <property type="project" value="InterPro"/>
</dbReference>
<dbReference type="Proteomes" id="UP000078544">
    <property type="component" value="Unassembled WGS sequence"/>
</dbReference>
<dbReference type="OrthoDB" id="409543at2759"/>
<dbReference type="EMBL" id="AZGY01000004">
    <property type="protein sequence ID" value="KZZ98902.1"/>
    <property type="molecule type" value="Genomic_DNA"/>
</dbReference>
<proteinExistence type="predicted"/>
<keyword evidence="2" id="KW-1185">Reference proteome</keyword>
<dbReference type="Gene3D" id="3.90.550.20">
    <property type="match status" value="1"/>
</dbReference>
<protein>
    <submittedName>
        <fullName evidence="1">Capsule polysaccharide biosynthesis protein</fullName>
    </submittedName>
</protein>
<comment type="caution">
    <text evidence="1">The sequence shown here is derived from an EMBL/GenBank/DDBJ whole genome shotgun (WGS) entry which is preliminary data.</text>
</comment>
<dbReference type="SUPFAM" id="SSF53448">
    <property type="entry name" value="Nucleotide-diphospho-sugar transferases"/>
    <property type="match status" value="1"/>
</dbReference>
<dbReference type="InterPro" id="IPR008441">
    <property type="entry name" value="AfumC-like_glycosyl_Trfase"/>
</dbReference>
<evidence type="ECO:0000313" key="2">
    <source>
        <dbReference type="Proteomes" id="UP000078544"/>
    </source>
</evidence>
<sequence length="409" mass="46348">MGSAIRESKYAIPPQYQHLLELVDAEAIDTRSDDEILKQLGQHVPISSEKNIWAFWDSGLMSTPLWARRNVVDWVRICGSEWTVRVLDNMPESPNYALRYLPADMFPQAFVDRTMHGHWVGQHSADFIRGAALYTHGGICMDVGSILVRHLDRVCWDQLTDPESPYQIALPLIYDQVWANHFIAARKGDPFIKRWHDLIVHIWTGRNDSSGMLSHPLLDFAKDETFDAIDNASLTWDWKVPPTTAMEYIWQVLAWVRLCLIKDAGDGFSGVGYWSDKVLVFDTVCEDWPGEMILGFAGSGQKLLDLLALPVGQNEDSAQYQLAEEVVWTTLCSASLQKVTRAKNLTHSPHLGTLWDLKENAGKDCAPGTFADLLRYGSVHFRQTRDEIATLEAPRPREEDLLDKTLLEA</sequence>
<name>A0A162IVA4_9HYPO</name>
<reference evidence="1 2" key="1">
    <citation type="journal article" date="2016" name="Genome Biol. Evol.">
        <title>Divergent and convergent evolution of fungal pathogenicity.</title>
        <authorList>
            <person name="Shang Y."/>
            <person name="Xiao G."/>
            <person name="Zheng P."/>
            <person name="Cen K."/>
            <person name="Zhan S."/>
            <person name="Wang C."/>
        </authorList>
    </citation>
    <scope>NUCLEOTIDE SEQUENCE [LARGE SCALE GENOMIC DNA]</scope>
    <source>
        <strain evidence="1 2">RCEF 2490</strain>
    </source>
</reference>
<accession>A0A162IVA4</accession>
<gene>
    <name evidence="1" type="ORF">AAL_02453</name>
</gene>
<dbReference type="Pfam" id="PF05704">
    <property type="entry name" value="Caps_synth"/>
    <property type="match status" value="1"/>
</dbReference>
<organism evidence="1 2">
    <name type="scientific">Moelleriella libera RCEF 2490</name>
    <dbReference type="NCBI Taxonomy" id="1081109"/>
    <lineage>
        <taxon>Eukaryota</taxon>
        <taxon>Fungi</taxon>
        <taxon>Dikarya</taxon>
        <taxon>Ascomycota</taxon>
        <taxon>Pezizomycotina</taxon>
        <taxon>Sordariomycetes</taxon>
        <taxon>Hypocreomycetidae</taxon>
        <taxon>Hypocreales</taxon>
        <taxon>Clavicipitaceae</taxon>
        <taxon>Moelleriella</taxon>
    </lineage>
</organism>
<dbReference type="InterPro" id="IPR029044">
    <property type="entry name" value="Nucleotide-diphossugar_trans"/>
</dbReference>
<dbReference type="AlphaFoldDB" id="A0A162IVA4"/>
<evidence type="ECO:0000313" key="1">
    <source>
        <dbReference type="EMBL" id="KZZ98902.1"/>
    </source>
</evidence>